<evidence type="ECO:0000256" key="6">
    <source>
        <dbReference type="ARBA" id="ARBA00022692"/>
    </source>
</evidence>
<feature type="topological domain" description="Cytoplasmic" evidence="14">
    <location>
        <begin position="171"/>
        <end position="176"/>
    </location>
</feature>
<feature type="topological domain" description="Periplasmic" evidence="14">
    <location>
        <begin position="31"/>
        <end position="48"/>
    </location>
</feature>
<organism evidence="16 17">
    <name type="scientific">Thalassolituus marinus</name>
    <dbReference type="NCBI Taxonomy" id="671053"/>
    <lineage>
        <taxon>Bacteria</taxon>
        <taxon>Pseudomonadati</taxon>
        <taxon>Pseudomonadota</taxon>
        <taxon>Gammaproteobacteria</taxon>
        <taxon>Oceanospirillales</taxon>
        <taxon>Oceanospirillaceae</taxon>
        <taxon>Thalassolituus</taxon>
    </lineage>
</organism>
<evidence type="ECO:0000313" key="17">
    <source>
        <dbReference type="Proteomes" id="UP000714380"/>
    </source>
</evidence>
<feature type="transmembrane region" description="Helical" evidence="15">
    <location>
        <begin position="44"/>
        <end position="62"/>
    </location>
</feature>
<keyword evidence="11 14" id="KW-1015">Disulfide bond</keyword>
<evidence type="ECO:0000256" key="15">
    <source>
        <dbReference type="SAM" id="Phobius"/>
    </source>
</evidence>
<keyword evidence="9 14" id="KW-0560">Oxidoreductase</keyword>
<feature type="disulfide bond" description="Redox-active" evidence="14">
    <location>
        <begin position="40"/>
        <end position="43"/>
    </location>
</feature>
<gene>
    <name evidence="14" type="primary">dsbB</name>
    <name evidence="16" type="ORF">I9W95_06305</name>
</gene>
<dbReference type="HAMAP" id="MF_00286">
    <property type="entry name" value="DsbB"/>
    <property type="match status" value="1"/>
</dbReference>
<keyword evidence="3 14" id="KW-0813">Transport</keyword>
<dbReference type="RefSeq" id="WP_225673007.1">
    <property type="nucleotide sequence ID" value="NZ_JAEDAH010000030.1"/>
</dbReference>
<dbReference type="InterPro" id="IPR050183">
    <property type="entry name" value="DsbB"/>
</dbReference>
<feature type="transmembrane region" description="Helical" evidence="15">
    <location>
        <begin position="12"/>
        <end position="32"/>
    </location>
</feature>
<keyword evidence="12 14" id="KW-0143">Chaperone</keyword>
<keyword evidence="5" id="KW-0997">Cell inner membrane</keyword>
<dbReference type="Proteomes" id="UP000714380">
    <property type="component" value="Unassembled WGS sequence"/>
</dbReference>
<evidence type="ECO:0000256" key="3">
    <source>
        <dbReference type="ARBA" id="ARBA00022448"/>
    </source>
</evidence>
<dbReference type="Pfam" id="PF02600">
    <property type="entry name" value="DsbB"/>
    <property type="match status" value="1"/>
</dbReference>
<evidence type="ECO:0000256" key="8">
    <source>
        <dbReference type="ARBA" id="ARBA00022989"/>
    </source>
</evidence>
<evidence type="ECO:0000256" key="12">
    <source>
        <dbReference type="ARBA" id="ARBA00023186"/>
    </source>
</evidence>
<name>A0ABS7ZPV0_9GAMM</name>
<dbReference type="InterPro" id="IPR003752">
    <property type="entry name" value="DiS_bond_form_DsbB/BdbC"/>
</dbReference>
<protein>
    <recommendedName>
        <fullName evidence="14">Disulfide bond formation protein B</fullName>
    </recommendedName>
    <alternativeName>
        <fullName evidence="14">Disulfide oxidoreductase</fullName>
    </alternativeName>
</protein>
<keyword evidence="4 14" id="KW-1003">Cell membrane</keyword>
<dbReference type="EMBL" id="JAEDAH010000030">
    <property type="protein sequence ID" value="MCA6063218.1"/>
    <property type="molecule type" value="Genomic_DNA"/>
</dbReference>
<evidence type="ECO:0000313" key="16">
    <source>
        <dbReference type="EMBL" id="MCA6063218.1"/>
    </source>
</evidence>
<keyword evidence="13 14" id="KW-0676">Redox-active center</keyword>
<comment type="subcellular location">
    <subcellularLocation>
        <location evidence="1">Cell inner membrane</location>
        <topology evidence="1">Multi-pass membrane protein</topology>
    </subcellularLocation>
    <subcellularLocation>
        <location evidence="14">Cell membrane</location>
        <topology evidence="14">Multi-pass membrane protein</topology>
    </subcellularLocation>
</comment>
<evidence type="ECO:0000256" key="14">
    <source>
        <dbReference type="HAMAP-Rule" id="MF_00286"/>
    </source>
</evidence>
<feature type="topological domain" description="Cytoplasmic" evidence="14">
    <location>
        <begin position="1"/>
        <end position="13"/>
    </location>
</feature>
<evidence type="ECO:0000256" key="2">
    <source>
        <dbReference type="ARBA" id="ARBA00008823"/>
    </source>
</evidence>
<feature type="transmembrane region" description="Helical" evidence="15">
    <location>
        <begin position="74"/>
        <end position="93"/>
    </location>
</feature>
<accession>A0ABS7ZPV0</accession>
<comment type="function">
    <text evidence="14">Required for disulfide bond formation in some periplasmic proteins. Acts by oxidizing the DsbA protein.</text>
</comment>
<keyword evidence="7 14" id="KW-0249">Electron transport</keyword>
<dbReference type="InterPro" id="IPR022920">
    <property type="entry name" value="Disulphide_bond_form_DsbB"/>
</dbReference>
<reference evidence="16 17" key="1">
    <citation type="submission" date="2020-12" db="EMBL/GenBank/DDBJ databases">
        <title>Novel Thalassolituus-related marine hydrocarbonoclastic bacteria mediated algae-derived hydrocarbons mineralization in twilight zone of the northern South China Sea.</title>
        <authorList>
            <person name="Dong C."/>
        </authorList>
    </citation>
    <scope>NUCLEOTIDE SEQUENCE [LARGE SCALE GENOMIC DNA]</scope>
    <source>
        <strain evidence="16 17">IMCC1826</strain>
    </source>
</reference>
<sequence>MKNLIQSLQLHHGYLAGFLTCAGLMGAAYYFEYVLYLDPCPLCMLQRLATVLIGVGFLAAFFTRSKPGQSGSWLLIAALLFTAAAAALGIWAADHQLWLQALPAEEVPACGPSFDYMMETMPLSELLKVMLHGDGNCAEVSWTLLGKSMPWWTRVAYAGYFIAALFALWKVWPRRR</sequence>
<keyword evidence="8 14" id="KW-1133">Transmembrane helix</keyword>
<dbReference type="Gene3D" id="1.20.1550.10">
    <property type="entry name" value="DsbB-like"/>
    <property type="match status" value="1"/>
</dbReference>
<evidence type="ECO:0000256" key="10">
    <source>
        <dbReference type="ARBA" id="ARBA00023136"/>
    </source>
</evidence>
<keyword evidence="6 14" id="KW-0812">Transmembrane</keyword>
<comment type="similarity">
    <text evidence="2 14">Belongs to the DsbB family.</text>
</comment>
<evidence type="ECO:0000256" key="9">
    <source>
        <dbReference type="ARBA" id="ARBA00023002"/>
    </source>
</evidence>
<proteinExistence type="inferred from homology"/>
<comment type="caution">
    <text evidence="14">Lacks conserved residue(s) required for the propagation of feature annotation.</text>
</comment>
<keyword evidence="17" id="KW-1185">Reference proteome</keyword>
<evidence type="ECO:0000256" key="7">
    <source>
        <dbReference type="ARBA" id="ARBA00022982"/>
    </source>
</evidence>
<dbReference type="SUPFAM" id="SSF158442">
    <property type="entry name" value="DsbB-like"/>
    <property type="match status" value="1"/>
</dbReference>
<evidence type="ECO:0000256" key="13">
    <source>
        <dbReference type="ARBA" id="ARBA00023284"/>
    </source>
</evidence>
<feature type="transmembrane region" description="Helical" evidence="15">
    <location>
        <begin position="151"/>
        <end position="172"/>
    </location>
</feature>
<evidence type="ECO:0000256" key="5">
    <source>
        <dbReference type="ARBA" id="ARBA00022519"/>
    </source>
</evidence>
<evidence type="ECO:0000256" key="1">
    <source>
        <dbReference type="ARBA" id="ARBA00004429"/>
    </source>
</evidence>
<evidence type="ECO:0000256" key="11">
    <source>
        <dbReference type="ARBA" id="ARBA00023157"/>
    </source>
</evidence>
<dbReference type="PANTHER" id="PTHR36570">
    <property type="entry name" value="DISULFIDE BOND FORMATION PROTEIN B"/>
    <property type="match status" value="1"/>
</dbReference>
<dbReference type="InterPro" id="IPR023380">
    <property type="entry name" value="DsbB-like_sf"/>
</dbReference>
<comment type="caution">
    <text evidence="16">The sequence shown here is derived from an EMBL/GenBank/DDBJ whole genome shotgun (WGS) entry which is preliminary data.</text>
</comment>
<keyword evidence="10 14" id="KW-0472">Membrane</keyword>
<dbReference type="PANTHER" id="PTHR36570:SF3">
    <property type="entry name" value="DISULFIDE BOND FORMATION PROTEIN B"/>
    <property type="match status" value="1"/>
</dbReference>
<evidence type="ECO:0000256" key="4">
    <source>
        <dbReference type="ARBA" id="ARBA00022475"/>
    </source>
</evidence>